<dbReference type="PANTHER" id="PTHR35803">
    <property type="entry name" value="GLUCAN 1,4-ALPHA-GLUCOSIDASE SUSB-RELATED"/>
    <property type="match status" value="1"/>
</dbReference>
<comment type="subunit">
    <text evidence="2">Monomer.</text>
</comment>
<dbReference type="InterPro" id="IPR052720">
    <property type="entry name" value="Glycosyl_hydrolase_97"/>
</dbReference>
<dbReference type="InterPro" id="IPR013780">
    <property type="entry name" value="Glyco_hydro_b"/>
</dbReference>
<dbReference type="GO" id="GO:0030246">
    <property type="term" value="F:carbohydrate binding"/>
    <property type="evidence" value="ECO:0007669"/>
    <property type="project" value="InterPro"/>
</dbReference>
<dbReference type="RefSeq" id="WP_117390050.1">
    <property type="nucleotide sequence ID" value="NZ_QWDC01000001.1"/>
</dbReference>
<dbReference type="InterPro" id="IPR019563">
    <property type="entry name" value="GH97_catalytic"/>
</dbReference>
<dbReference type="GO" id="GO:0016798">
    <property type="term" value="F:hydrolase activity, acting on glycosyl bonds"/>
    <property type="evidence" value="ECO:0007669"/>
    <property type="project" value="UniProtKB-KW"/>
</dbReference>
<evidence type="ECO:0000256" key="3">
    <source>
        <dbReference type="ARBA" id="ARBA00022801"/>
    </source>
</evidence>
<sequence>MANYFRSILIIFCCSIALTAAASGPKADDEWRVQSPDKSLQLTLKLNNGQLSYSVQNGSSEVMPSSKLGIETTDVKFTDRLSFVNTDTRRINDIYVLPTGKYRVYHAMGNQTSVTFKNDKNSQVVIDMRAYNDGIAFRYRFPDANKVYTLTKELTEFSVPQASAWMEPYDHDPAYENIYANGIPSGTASKDTAGWAFPALFHTQNQWLFISESNIGYENAGTHLQQNCDNGVYKIAFPLAGEGLGQGSQYPVAKTPFATPWRVIITGQKASAVVESVLIDHLAEPNAIGNTNWIKPGRSSWSWWSDHASSRNVKTLNRFVDLAANMKWEYALVDANWNNLVDGGNIQDLIAHARQKKVGLTFWYNSGGPNNNVTEQPRDVMFDPVKRKEEFKKLRAWGVKAIKVDFFQSDKQNVMQLYQDILKDAAKEEIMVIFHGSTMPRGWQRTYPNLLSMESVRGAENYGWSKDFANDAAQLNTIYVFTRNVAGSMDYTPVTFSDYKCCPHLTTNTHELALSVIFESGMLHFADSDSSYYAQDAKIKQFLSTVPNTWDDVKLISGEPGKDAIIMRRKGKSYYIAGINGEATAKSWVIDLDFLNDRKAYHGTLYTDGNTPHEIAHRDLVEEQKHKVAVTVMPRGGFVLELHP</sequence>
<dbReference type="Gene3D" id="2.60.40.1180">
    <property type="entry name" value="Golgi alpha-mannosidase II"/>
    <property type="match status" value="1"/>
</dbReference>
<evidence type="ECO:0000256" key="2">
    <source>
        <dbReference type="ARBA" id="ARBA00011245"/>
    </source>
</evidence>
<accession>A0A372NWJ6</accession>
<organism evidence="10 11">
    <name type="scientific">Mucilaginibacter conchicola</name>
    <dbReference type="NCBI Taxonomy" id="2303333"/>
    <lineage>
        <taxon>Bacteria</taxon>
        <taxon>Pseudomonadati</taxon>
        <taxon>Bacteroidota</taxon>
        <taxon>Sphingobacteriia</taxon>
        <taxon>Sphingobacteriales</taxon>
        <taxon>Sphingobacteriaceae</taxon>
        <taxon>Mucilaginibacter</taxon>
    </lineage>
</organism>
<feature type="domain" description="Glycosyl-hydrolase 97 N-terminal" evidence="8">
    <location>
        <begin position="33"/>
        <end position="285"/>
    </location>
</feature>
<keyword evidence="3 10" id="KW-0378">Hydrolase</keyword>
<keyword evidence="6" id="KW-0732">Signal</keyword>
<dbReference type="PANTHER" id="PTHR35803:SF2">
    <property type="entry name" value="RETAINING ALPHA-GALACTOSIDASE"/>
    <property type="match status" value="1"/>
</dbReference>
<feature type="chain" id="PRO_5016820237" evidence="6">
    <location>
        <begin position="23"/>
        <end position="644"/>
    </location>
</feature>
<feature type="domain" description="Glycosyl-hydrolase 97 C-terminal oligomerisation" evidence="9">
    <location>
        <begin position="549"/>
        <end position="642"/>
    </location>
</feature>
<evidence type="ECO:0000256" key="4">
    <source>
        <dbReference type="ARBA" id="ARBA00022837"/>
    </source>
</evidence>
<dbReference type="InterPro" id="IPR013785">
    <property type="entry name" value="Aldolase_TIM"/>
</dbReference>
<evidence type="ECO:0000259" key="8">
    <source>
        <dbReference type="Pfam" id="PF14508"/>
    </source>
</evidence>
<evidence type="ECO:0000259" key="7">
    <source>
        <dbReference type="Pfam" id="PF10566"/>
    </source>
</evidence>
<dbReference type="Pfam" id="PF14509">
    <property type="entry name" value="GH97_C"/>
    <property type="match status" value="1"/>
</dbReference>
<evidence type="ECO:0000259" key="9">
    <source>
        <dbReference type="Pfam" id="PF14509"/>
    </source>
</evidence>
<dbReference type="InterPro" id="IPR014718">
    <property type="entry name" value="GH-type_carb-bd"/>
</dbReference>
<keyword evidence="4" id="KW-0106">Calcium</keyword>
<dbReference type="SUPFAM" id="SSF51445">
    <property type="entry name" value="(Trans)glycosidases"/>
    <property type="match status" value="1"/>
</dbReference>
<dbReference type="AlphaFoldDB" id="A0A372NWJ6"/>
<comment type="cofactor">
    <cofactor evidence="1">
        <name>Ca(2+)</name>
        <dbReference type="ChEBI" id="CHEBI:29108"/>
    </cofactor>
</comment>
<keyword evidence="11" id="KW-1185">Reference proteome</keyword>
<dbReference type="OrthoDB" id="57532at2"/>
<dbReference type="InterPro" id="IPR029486">
    <property type="entry name" value="GH97_N"/>
</dbReference>
<gene>
    <name evidence="10" type="ORF">D0C36_02765</name>
</gene>
<comment type="caution">
    <text evidence="10">The sequence shown here is derived from an EMBL/GenBank/DDBJ whole genome shotgun (WGS) entry which is preliminary data.</text>
</comment>
<dbReference type="EMBL" id="QWDC01000001">
    <property type="protein sequence ID" value="RFZ94488.1"/>
    <property type="molecule type" value="Genomic_DNA"/>
</dbReference>
<protein>
    <submittedName>
        <fullName evidence="10">Glycoside hydrolase family 97 protein</fullName>
    </submittedName>
</protein>
<dbReference type="Gene3D" id="3.20.20.70">
    <property type="entry name" value="Aldolase class I"/>
    <property type="match status" value="1"/>
</dbReference>
<dbReference type="Pfam" id="PF10566">
    <property type="entry name" value="Glyco_hydro_97"/>
    <property type="match status" value="1"/>
</dbReference>
<evidence type="ECO:0000256" key="1">
    <source>
        <dbReference type="ARBA" id="ARBA00001913"/>
    </source>
</evidence>
<evidence type="ECO:0000313" key="10">
    <source>
        <dbReference type="EMBL" id="RFZ94488.1"/>
    </source>
</evidence>
<name>A0A372NWJ6_9SPHI</name>
<dbReference type="InterPro" id="IPR017853">
    <property type="entry name" value="GH"/>
</dbReference>
<evidence type="ECO:0000256" key="5">
    <source>
        <dbReference type="ARBA" id="ARBA00023295"/>
    </source>
</evidence>
<dbReference type="Gene3D" id="2.70.98.10">
    <property type="match status" value="1"/>
</dbReference>
<dbReference type="Pfam" id="PF14508">
    <property type="entry name" value="GH97_N"/>
    <property type="match status" value="1"/>
</dbReference>
<feature type="signal peptide" evidence="6">
    <location>
        <begin position="1"/>
        <end position="22"/>
    </location>
</feature>
<keyword evidence="5" id="KW-0326">Glycosidase</keyword>
<evidence type="ECO:0000256" key="6">
    <source>
        <dbReference type="SAM" id="SignalP"/>
    </source>
</evidence>
<dbReference type="Proteomes" id="UP000264217">
    <property type="component" value="Unassembled WGS sequence"/>
</dbReference>
<feature type="domain" description="Glycosyl-hydrolase 97 catalytic" evidence="7">
    <location>
        <begin position="300"/>
        <end position="456"/>
    </location>
</feature>
<reference evidence="10 11" key="1">
    <citation type="submission" date="2018-08" db="EMBL/GenBank/DDBJ databases">
        <title>Mucilaginibacter sp. MYSH2.</title>
        <authorList>
            <person name="Seo T."/>
        </authorList>
    </citation>
    <scope>NUCLEOTIDE SEQUENCE [LARGE SCALE GENOMIC DNA]</scope>
    <source>
        <strain evidence="10 11">MYSH2</strain>
    </source>
</reference>
<dbReference type="InterPro" id="IPR029483">
    <property type="entry name" value="GH97_C"/>
</dbReference>
<evidence type="ECO:0000313" key="11">
    <source>
        <dbReference type="Proteomes" id="UP000264217"/>
    </source>
</evidence>
<proteinExistence type="predicted"/>